<dbReference type="GO" id="GO:0005044">
    <property type="term" value="F:scavenger receptor activity"/>
    <property type="evidence" value="ECO:0007669"/>
    <property type="project" value="TreeGrafter"/>
</dbReference>
<dbReference type="EMBL" id="KZ353350">
    <property type="protein sequence ID" value="PIO61587.1"/>
    <property type="molecule type" value="Genomic_DNA"/>
</dbReference>
<evidence type="ECO:0000256" key="3">
    <source>
        <dbReference type="ARBA" id="ARBA00022692"/>
    </source>
</evidence>
<proteinExistence type="inferred from homology"/>
<dbReference type="GO" id="GO:0016020">
    <property type="term" value="C:membrane"/>
    <property type="evidence" value="ECO:0007669"/>
    <property type="project" value="UniProtKB-SubCell"/>
</dbReference>
<protein>
    <submittedName>
        <fullName evidence="7">Uncharacterized protein</fullName>
    </submittedName>
</protein>
<dbReference type="InterPro" id="IPR002159">
    <property type="entry name" value="CD36_fam"/>
</dbReference>
<sequence>ETEFKQDIDFRDGGNTIYYRNNKTWSIMYMQQQQKFPKLVSKIMDLLLLLLGESPLRAVTQGGVSFESYPDPLITLLNSNLTKVLLSILGNPVALPNIPAMGYFPLYNHTCDEDYVIKTGKDNTD</sequence>
<dbReference type="OrthoDB" id="18585at2759"/>
<keyword evidence="8" id="KW-1185">Reference proteome</keyword>
<keyword evidence="4" id="KW-1133">Transmembrane helix</keyword>
<gene>
    <name evidence="7" type="ORF">TELCIR_16885</name>
</gene>
<feature type="non-terminal residue" evidence="7">
    <location>
        <position position="1"/>
    </location>
</feature>
<dbReference type="AlphaFoldDB" id="A0A2G9TUI2"/>
<evidence type="ECO:0000256" key="6">
    <source>
        <dbReference type="ARBA" id="ARBA00023180"/>
    </source>
</evidence>
<evidence type="ECO:0000256" key="4">
    <source>
        <dbReference type="ARBA" id="ARBA00022989"/>
    </source>
</evidence>
<dbReference type="PANTHER" id="PTHR11923">
    <property type="entry name" value="SCAVENGER RECEPTOR CLASS B TYPE-1 SR-B1"/>
    <property type="match status" value="1"/>
</dbReference>
<evidence type="ECO:0000313" key="7">
    <source>
        <dbReference type="EMBL" id="PIO61587.1"/>
    </source>
</evidence>
<dbReference type="GO" id="GO:0005737">
    <property type="term" value="C:cytoplasm"/>
    <property type="evidence" value="ECO:0007669"/>
    <property type="project" value="TreeGrafter"/>
</dbReference>
<evidence type="ECO:0000256" key="5">
    <source>
        <dbReference type="ARBA" id="ARBA00023136"/>
    </source>
</evidence>
<dbReference type="Pfam" id="PF01130">
    <property type="entry name" value="CD36"/>
    <property type="match status" value="1"/>
</dbReference>
<evidence type="ECO:0000313" key="8">
    <source>
        <dbReference type="Proteomes" id="UP000230423"/>
    </source>
</evidence>
<feature type="non-terminal residue" evidence="7">
    <location>
        <position position="125"/>
    </location>
</feature>
<comment type="similarity">
    <text evidence="2">Belongs to the CD36 family.</text>
</comment>
<accession>A0A2G9TUI2</accession>
<name>A0A2G9TUI2_TELCI</name>
<dbReference type="PANTHER" id="PTHR11923:SF106">
    <property type="entry name" value="SCAVENGER RECEPTOR (CD36 FAMILY) RELATED"/>
    <property type="match status" value="1"/>
</dbReference>
<organism evidence="7 8">
    <name type="scientific">Teladorsagia circumcincta</name>
    <name type="common">Brown stomach worm</name>
    <name type="synonym">Ostertagia circumcincta</name>
    <dbReference type="NCBI Taxonomy" id="45464"/>
    <lineage>
        <taxon>Eukaryota</taxon>
        <taxon>Metazoa</taxon>
        <taxon>Ecdysozoa</taxon>
        <taxon>Nematoda</taxon>
        <taxon>Chromadorea</taxon>
        <taxon>Rhabditida</taxon>
        <taxon>Rhabditina</taxon>
        <taxon>Rhabditomorpha</taxon>
        <taxon>Strongyloidea</taxon>
        <taxon>Trichostrongylidae</taxon>
        <taxon>Teladorsagia</taxon>
    </lineage>
</organism>
<dbReference type="Proteomes" id="UP000230423">
    <property type="component" value="Unassembled WGS sequence"/>
</dbReference>
<evidence type="ECO:0000256" key="1">
    <source>
        <dbReference type="ARBA" id="ARBA00004370"/>
    </source>
</evidence>
<comment type="subcellular location">
    <subcellularLocation>
        <location evidence="1">Membrane</location>
    </subcellularLocation>
</comment>
<keyword evidence="3" id="KW-0812">Transmembrane</keyword>
<keyword evidence="6" id="KW-0325">Glycoprotein</keyword>
<keyword evidence="5" id="KW-0472">Membrane</keyword>
<reference evidence="7 8" key="1">
    <citation type="submission" date="2015-09" db="EMBL/GenBank/DDBJ databases">
        <title>Draft genome of the parasitic nematode Teladorsagia circumcincta isolate WARC Sus (inbred).</title>
        <authorList>
            <person name="Mitreva M."/>
        </authorList>
    </citation>
    <scope>NUCLEOTIDE SEQUENCE [LARGE SCALE GENOMIC DNA]</scope>
    <source>
        <strain evidence="7 8">S</strain>
    </source>
</reference>
<evidence type="ECO:0000256" key="2">
    <source>
        <dbReference type="ARBA" id="ARBA00010532"/>
    </source>
</evidence>